<feature type="compositionally biased region" description="Gly residues" evidence="2">
    <location>
        <begin position="311"/>
        <end position="331"/>
    </location>
</feature>
<evidence type="ECO:0000313" key="3">
    <source>
        <dbReference type="EMBL" id="TDR20609.1"/>
    </source>
</evidence>
<evidence type="ECO:0000256" key="1">
    <source>
        <dbReference type="SAM" id="Coils"/>
    </source>
</evidence>
<feature type="compositionally biased region" description="Basic and acidic residues" evidence="2">
    <location>
        <begin position="211"/>
        <end position="221"/>
    </location>
</feature>
<feature type="compositionally biased region" description="Polar residues" evidence="2">
    <location>
        <begin position="241"/>
        <end position="270"/>
    </location>
</feature>
<gene>
    <name evidence="3" type="ORF">C8D91_1584</name>
</gene>
<feature type="region of interest" description="Disordered" evidence="2">
    <location>
        <begin position="210"/>
        <end position="287"/>
    </location>
</feature>
<feature type="region of interest" description="Disordered" evidence="2">
    <location>
        <begin position="302"/>
        <end position="346"/>
    </location>
</feature>
<sequence>MNKQQILNECIVIFDKYLQVSLKESMKLTLQDLFSKAEVAGSNQEEQELFNLYRQLKIGAKDFSIQLREKIKAMPEFISAEVNKSDSKMSLSLVEDEELSISLALTQLDSTLEVMSHAELYTLEKRMNVLFGNEKIDKTNMPFSPASIVWLFSHAFKSIGFDVKVKTLIIDFIIKEFGKNINDAYHDINEVFIAAGILPNIQPEVIKPRNKKSEAVDHDNQVEQSESDDEQQNDGSDSGQRNGNTGSQSNRNHHQQSGSHANAGQNTPQESYGIEDNSGYQQRQYDPESKRLVESIFNLLSPSHGSAVGHQQGGGQSGGGQSGGGQSGGGSFNNTPSGAPVQNIPDNDFDQALAQIAKESGIVATSKNIHNLKEMLADQVRNNTGNFYPELSPKQNKTLDLMGLVYDEIENDETIDTHIRSSFNAINVPLLRTAINDESFFIDSGHPARKFMELLVESSQKWHGTNVIKQIHQYSDTAAKSFDGTTSSFVKALDELSDYLKVTNTRAERAEQKWVSAAQGKEKMDVTKAEVESHLNEILEGCDIKFVKDIIHHVWRDSLTLTLLREGKDSEQWAKKIQSAKTIAQIGNKNQFMNLTGPEKLSAMHHLDQTMDELGFSKRDRISTKDNIHTCLGWQEIGEDEAKKEAPKLKKVLSIDEAVKSEKIETANKKIEEIRELNDEENAMKERVVNLPYGTMFDFIINQQNDVLRRKLSWVSTMSESVLFVDLVGRHPHKMKLQRLAIDLCRKNIIRVELPEGGYFKNALNKIIGRLKSMAA</sequence>
<organism evidence="3 4">
    <name type="scientific">Marinicella litoralis</name>
    <dbReference type="NCBI Taxonomy" id="644220"/>
    <lineage>
        <taxon>Bacteria</taxon>
        <taxon>Pseudomonadati</taxon>
        <taxon>Pseudomonadota</taxon>
        <taxon>Gammaproteobacteria</taxon>
        <taxon>Lysobacterales</taxon>
        <taxon>Marinicellaceae</taxon>
        <taxon>Marinicella</taxon>
    </lineage>
</organism>
<dbReference type="Proteomes" id="UP000295724">
    <property type="component" value="Unassembled WGS sequence"/>
</dbReference>
<evidence type="ECO:0000313" key="4">
    <source>
        <dbReference type="Proteomes" id="UP000295724"/>
    </source>
</evidence>
<dbReference type="AlphaFoldDB" id="A0A4R6XQC1"/>
<keyword evidence="1" id="KW-0175">Coiled coil</keyword>
<dbReference type="RefSeq" id="WP_099018446.1">
    <property type="nucleotide sequence ID" value="NZ_NIHB01000001.1"/>
</dbReference>
<proteinExistence type="predicted"/>
<dbReference type="OrthoDB" id="6188167at2"/>
<comment type="caution">
    <text evidence="3">The sequence shown here is derived from an EMBL/GenBank/DDBJ whole genome shotgun (WGS) entry which is preliminary data.</text>
</comment>
<accession>A0A4R6XQC1</accession>
<feature type="coiled-coil region" evidence="1">
    <location>
        <begin position="660"/>
        <end position="687"/>
    </location>
</feature>
<evidence type="ECO:0000256" key="2">
    <source>
        <dbReference type="SAM" id="MobiDB-lite"/>
    </source>
</evidence>
<dbReference type="InterPro" id="IPR012434">
    <property type="entry name" value="DUF1631"/>
</dbReference>
<dbReference type="EMBL" id="SNZB01000003">
    <property type="protein sequence ID" value="TDR20609.1"/>
    <property type="molecule type" value="Genomic_DNA"/>
</dbReference>
<keyword evidence="4" id="KW-1185">Reference proteome</keyword>
<reference evidence="3 4" key="1">
    <citation type="submission" date="2019-03" db="EMBL/GenBank/DDBJ databases">
        <title>Genomic Encyclopedia of Type Strains, Phase IV (KMG-IV): sequencing the most valuable type-strain genomes for metagenomic binning, comparative biology and taxonomic classification.</title>
        <authorList>
            <person name="Goeker M."/>
        </authorList>
    </citation>
    <scope>NUCLEOTIDE SEQUENCE [LARGE SCALE GENOMIC DNA]</scope>
    <source>
        <strain evidence="3 4">DSM 25488</strain>
    </source>
</reference>
<dbReference type="Pfam" id="PF07793">
    <property type="entry name" value="DUF1631"/>
    <property type="match status" value="1"/>
</dbReference>
<protein>
    <submittedName>
        <fullName evidence="3">Uncharacterized protein DUF1631</fullName>
    </submittedName>
</protein>
<name>A0A4R6XQC1_9GAMM</name>